<sequence length="41" mass="4372">MPIFTAIAATALATVGITSTFIDEVEIVEVDERSDDDGDDQ</sequence>
<evidence type="ECO:0008006" key="3">
    <source>
        <dbReference type="Google" id="ProtNLM"/>
    </source>
</evidence>
<evidence type="ECO:0000313" key="2">
    <source>
        <dbReference type="Proteomes" id="UP001565369"/>
    </source>
</evidence>
<dbReference type="Proteomes" id="UP001565369">
    <property type="component" value="Unassembled WGS sequence"/>
</dbReference>
<evidence type="ECO:0000313" key="1">
    <source>
        <dbReference type="EMBL" id="MEY9458045.1"/>
    </source>
</evidence>
<proteinExistence type="predicted"/>
<dbReference type="EMBL" id="JBGBZJ010000003">
    <property type="protein sequence ID" value="MEY9458045.1"/>
    <property type="molecule type" value="Genomic_DNA"/>
</dbReference>
<keyword evidence="2" id="KW-1185">Reference proteome</keyword>
<reference evidence="1 2" key="1">
    <citation type="submission" date="2024-07" db="EMBL/GenBank/DDBJ databases">
        <title>Genomic Encyclopedia of Type Strains, Phase V (KMG-V): Genome sequencing to study the core and pangenomes of soil and plant-associated prokaryotes.</title>
        <authorList>
            <person name="Whitman W."/>
        </authorList>
    </citation>
    <scope>NUCLEOTIDE SEQUENCE [LARGE SCALE GENOMIC DNA]</scope>
    <source>
        <strain evidence="1 2">USDA 152</strain>
    </source>
</reference>
<dbReference type="RefSeq" id="WP_338302660.1">
    <property type="nucleotide sequence ID" value="NZ_BTIK01000026.1"/>
</dbReference>
<accession>A0ABV4G3W2</accession>
<protein>
    <recommendedName>
        <fullName evidence="3">Porin</fullName>
    </recommendedName>
</protein>
<gene>
    <name evidence="1" type="ORF">ABIG07_006993</name>
</gene>
<name>A0ABV4G3W2_9BRAD</name>
<comment type="caution">
    <text evidence="1">The sequence shown here is derived from an EMBL/GenBank/DDBJ whole genome shotgun (WGS) entry which is preliminary data.</text>
</comment>
<organism evidence="1 2">
    <name type="scientific">Bradyrhizobium ottawaense</name>
    <dbReference type="NCBI Taxonomy" id="931866"/>
    <lineage>
        <taxon>Bacteria</taxon>
        <taxon>Pseudomonadati</taxon>
        <taxon>Pseudomonadota</taxon>
        <taxon>Alphaproteobacteria</taxon>
        <taxon>Hyphomicrobiales</taxon>
        <taxon>Nitrobacteraceae</taxon>
        <taxon>Bradyrhizobium</taxon>
    </lineage>
</organism>